<feature type="region of interest" description="Disordered" evidence="4">
    <location>
        <begin position="378"/>
        <end position="422"/>
    </location>
</feature>
<dbReference type="OrthoDB" id="676979at2759"/>
<dbReference type="InterPro" id="IPR032675">
    <property type="entry name" value="LRR_dom_sf"/>
</dbReference>
<evidence type="ECO:0000256" key="3">
    <source>
        <dbReference type="ARBA" id="ARBA00023054"/>
    </source>
</evidence>
<sequence length="497" mass="56118">MIITENWIKNRAKIEGNNLEDIKTLILEGNFDEKISSLGSALLHFGRLKILDLSRNLLKSTRGIEHIITLEVLNLYYNSVDDVTEIKRLQYNTNLRDLDLRLNPVARVSLDYRLYLTHLLPKLKSLDCRPIRDAERRAALMFFATDQQRDFDCDWLPSASRPDLTDQPSELSLHNYCSGERIAGFLRSDDHFEVTHAEKGRTISRYSPIKQRLTGKTSINISSLQSDMSLKGLKFAEFYGKKERLQTEVGLQNESLGKKVDDYANRFNIRLSTNAEEAHQTASMNSTTRLDGRNPGPTVTPRAKHFTPSTSSEKFRVKTSPSKVTRSLNSWPAFEGECETESKMEPSGTLMGKPDTNFFLMMKELIQDAVAESFARYSSSQRSADKSPTKEKNHEARSKEDPLTDCLSKGISTSDNKPNNSSVTSTFRLSNVNDLKCLARPSVNTGAFGVFASTEMQGKGGEISRFVEKLCIHLSILYVGLQNLSRTLQQDGRIEQH</sequence>
<dbReference type="Pfam" id="PF14580">
    <property type="entry name" value="LRR_9"/>
    <property type="match status" value="1"/>
</dbReference>
<feature type="compositionally biased region" description="Polar residues" evidence="4">
    <location>
        <begin position="276"/>
        <end position="289"/>
    </location>
</feature>
<dbReference type="PANTHER" id="PTHR23311:SF6">
    <property type="entry name" value="LEUCINE-RICH REPEAT-CONTAINING PROTEIN 36"/>
    <property type="match status" value="1"/>
</dbReference>
<dbReference type="AlphaFoldDB" id="A0A8T0DV17"/>
<dbReference type="SUPFAM" id="SSF52058">
    <property type="entry name" value="L domain-like"/>
    <property type="match status" value="1"/>
</dbReference>
<gene>
    <name evidence="5" type="ORF">P879_05828</name>
</gene>
<evidence type="ECO:0000313" key="6">
    <source>
        <dbReference type="Proteomes" id="UP000699462"/>
    </source>
</evidence>
<evidence type="ECO:0000256" key="1">
    <source>
        <dbReference type="ARBA" id="ARBA00022614"/>
    </source>
</evidence>
<keyword evidence="6" id="KW-1185">Reference proteome</keyword>
<dbReference type="EMBL" id="JTDF01001069">
    <property type="protein sequence ID" value="KAF8570537.1"/>
    <property type="molecule type" value="Genomic_DNA"/>
</dbReference>
<feature type="compositionally biased region" description="Basic and acidic residues" evidence="4">
    <location>
        <begin position="383"/>
        <end position="402"/>
    </location>
</feature>
<keyword evidence="2" id="KW-0677">Repeat</keyword>
<comment type="caution">
    <text evidence="5">The sequence shown here is derived from an EMBL/GenBank/DDBJ whole genome shotgun (WGS) entry which is preliminary data.</text>
</comment>
<reference evidence="5 6" key="1">
    <citation type="submission" date="2019-07" db="EMBL/GenBank/DDBJ databases">
        <title>Annotation for the trematode Paragonimus westermani.</title>
        <authorList>
            <person name="Choi Y.-J."/>
        </authorList>
    </citation>
    <scope>NUCLEOTIDE SEQUENCE [LARGE SCALE GENOMIC DNA]</scope>
    <source>
        <strain evidence="5">180907_Pwestermani</strain>
    </source>
</reference>
<feature type="region of interest" description="Disordered" evidence="4">
    <location>
        <begin position="276"/>
        <end position="321"/>
    </location>
</feature>
<protein>
    <submittedName>
        <fullName evidence="5">Uncharacterized protein</fullName>
    </submittedName>
</protein>
<dbReference type="Gene3D" id="3.80.10.10">
    <property type="entry name" value="Ribonuclease Inhibitor"/>
    <property type="match status" value="1"/>
</dbReference>
<keyword evidence="1" id="KW-0433">Leucine-rich repeat</keyword>
<feature type="compositionally biased region" description="Polar residues" evidence="4">
    <location>
        <begin position="410"/>
        <end position="422"/>
    </location>
</feature>
<dbReference type="PANTHER" id="PTHR23311">
    <property type="entry name" value="HEAT SHOCK REGULATED 2"/>
    <property type="match status" value="1"/>
</dbReference>
<organism evidence="5 6">
    <name type="scientific">Paragonimus westermani</name>
    <dbReference type="NCBI Taxonomy" id="34504"/>
    <lineage>
        <taxon>Eukaryota</taxon>
        <taxon>Metazoa</taxon>
        <taxon>Spiralia</taxon>
        <taxon>Lophotrochozoa</taxon>
        <taxon>Platyhelminthes</taxon>
        <taxon>Trematoda</taxon>
        <taxon>Digenea</taxon>
        <taxon>Plagiorchiida</taxon>
        <taxon>Troglotremata</taxon>
        <taxon>Troglotrematidae</taxon>
        <taxon>Paragonimus</taxon>
    </lineage>
</organism>
<accession>A0A8T0DV17</accession>
<evidence type="ECO:0000256" key="2">
    <source>
        <dbReference type="ARBA" id="ARBA00022737"/>
    </source>
</evidence>
<keyword evidence="3" id="KW-0175">Coiled coil</keyword>
<name>A0A8T0DV17_9TREM</name>
<evidence type="ECO:0000313" key="5">
    <source>
        <dbReference type="EMBL" id="KAF8570537.1"/>
    </source>
</evidence>
<proteinExistence type="predicted"/>
<evidence type="ECO:0000256" key="4">
    <source>
        <dbReference type="SAM" id="MobiDB-lite"/>
    </source>
</evidence>
<dbReference type="InterPro" id="IPR055320">
    <property type="entry name" value="CEP72-like"/>
</dbReference>
<dbReference type="Proteomes" id="UP000699462">
    <property type="component" value="Unassembled WGS sequence"/>
</dbReference>